<evidence type="ECO:0000313" key="2">
    <source>
        <dbReference type="EnsemblMetazoa" id="AMAM015640-PA"/>
    </source>
</evidence>
<dbReference type="EnsemblMetazoa" id="AMAM015640-RA">
    <property type="protein sequence ID" value="AMAM015640-PA"/>
    <property type="gene ID" value="AMAM015640"/>
</dbReference>
<name>A0A182SXW1_9DIPT</name>
<reference evidence="3" key="1">
    <citation type="submission" date="2013-09" db="EMBL/GenBank/DDBJ databases">
        <title>The Genome Sequence of Anopheles maculatus species B.</title>
        <authorList>
            <consortium name="The Broad Institute Genomics Platform"/>
            <person name="Neafsey D.E."/>
            <person name="Besansky N."/>
            <person name="Howell P."/>
            <person name="Walton C."/>
            <person name="Young S.K."/>
            <person name="Zeng Q."/>
            <person name="Gargeya S."/>
            <person name="Fitzgerald M."/>
            <person name="Haas B."/>
            <person name="Abouelleil A."/>
            <person name="Allen A.W."/>
            <person name="Alvarado L."/>
            <person name="Arachchi H.M."/>
            <person name="Berlin A.M."/>
            <person name="Chapman S.B."/>
            <person name="Gainer-Dewar J."/>
            <person name="Goldberg J."/>
            <person name="Griggs A."/>
            <person name="Gujja S."/>
            <person name="Hansen M."/>
            <person name="Howarth C."/>
            <person name="Imamovic A."/>
            <person name="Ireland A."/>
            <person name="Larimer J."/>
            <person name="McCowan C."/>
            <person name="Murphy C."/>
            <person name="Pearson M."/>
            <person name="Poon T.W."/>
            <person name="Priest M."/>
            <person name="Roberts A."/>
            <person name="Saif S."/>
            <person name="Shea T."/>
            <person name="Sisk P."/>
            <person name="Sykes S."/>
            <person name="Wortman J."/>
            <person name="Nusbaum C."/>
            <person name="Birren B."/>
        </authorList>
    </citation>
    <scope>NUCLEOTIDE SEQUENCE [LARGE SCALE GENOMIC DNA]</scope>
    <source>
        <strain evidence="3">maculatus3</strain>
    </source>
</reference>
<protein>
    <submittedName>
        <fullName evidence="2">Uncharacterized protein</fullName>
    </submittedName>
</protein>
<dbReference type="VEuPathDB" id="VectorBase:AMAM015640"/>
<sequence length="162" mass="18656">MSCFKCSCGCDRLSKEELRILIDSADKPEDFLNNNTSREMFKKMIHPEEPDSYNPQPSGSQPTRVGKSPKPLAIKYLELIEEAETLLRANDLSDEVIEEFAYRIIDEELGDRLCESTITNRKEVLQAIIKEYGTKMLETKHFKNFKTKLIEAHNGKEIIKKS</sequence>
<keyword evidence="3" id="KW-1185">Reference proteome</keyword>
<organism evidence="2 3">
    <name type="scientific">Anopheles maculatus</name>
    <dbReference type="NCBI Taxonomy" id="74869"/>
    <lineage>
        <taxon>Eukaryota</taxon>
        <taxon>Metazoa</taxon>
        <taxon>Ecdysozoa</taxon>
        <taxon>Arthropoda</taxon>
        <taxon>Hexapoda</taxon>
        <taxon>Insecta</taxon>
        <taxon>Pterygota</taxon>
        <taxon>Neoptera</taxon>
        <taxon>Endopterygota</taxon>
        <taxon>Diptera</taxon>
        <taxon>Nematocera</taxon>
        <taxon>Culicoidea</taxon>
        <taxon>Culicidae</taxon>
        <taxon>Anophelinae</taxon>
        <taxon>Anopheles</taxon>
        <taxon>Anopheles maculatus group</taxon>
    </lineage>
</organism>
<feature type="compositionally biased region" description="Polar residues" evidence="1">
    <location>
        <begin position="53"/>
        <end position="63"/>
    </location>
</feature>
<accession>A0A182SXW1</accession>
<proteinExistence type="predicted"/>
<evidence type="ECO:0000256" key="1">
    <source>
        <dbReference type="SAM" id="MobiDB-lite"/>
    </source>
</evidence>
<feature type="region of interest" description="Disordered" evidence="1">
    <location>
        <begin position="47"/>
        <end position="67"/>
    </location>
</feature>
<evidence type="ECO:0000313" key="3">
    <source>
        <dbReference type="Proteomes" id="UP000075901"/>
    </source>
</evidence>
<dbReference type="Proteomes" id="UP000075901">
    <property type="component" value="Unassembled WGS sequence"/>
</dbReference>
<dbReference type="AlphaFoldDB" id="A0A182SXW1"/>
<reference evidence="2" key="2">
    <citation type="submission" date="2020-05" db="UniProtKB">
        <authorList>
            <consortium name="EnsemblMetazoa"/>
        </authorList>
    </citation>
    <scope>IDENTIFICATION</scope>
    <source>
        <strain evidence="2">maculatus3</strain>
    </source>
</reference>